<dbReference type="InterPro" id="IPR009075">
    <property type="entry name" value="AcylCo_DH/oxidase_C"/>
</dbReference>
<evidence type="ECO:0000256" key="3">
    <source>
        <dbReference type="ARBA" id="ARBA00022630"/>
    </source>
</evidence>
<dbReference type="SUPFAM" id="SSF47203">
    <property type="entry name" value="Acyl-CoA dehydrogenase C-terminal domain-like"/>
    <property type="match status" value="1"/>
</dbReference>
<accession>A0A1H9B797</accession>
<dbReference type="Gene3D" id="2.40.110.20">
    <property type="match status" value="1"/>
</dbReference>
<dbReference type="STRING" id="403935.SAMN05216481_102214"/>
<feature type="domain" description="Adaptive response protein AidB N-terminal" evidence="9">
    <location>
        <begin position="9"/>
        <end position="162"/>
    </location>
</feature>
<dbReference type="InterPro" id="IPR041504">
    <property type="entry name" value="AidB_N"/>
</dbReference>
<comment type="similarity">
    <text evidence="2 5">Belongs to the acyl-CoA dehydrogenase family.</text>
</comment>
<dbReference type="Pfam" id="PF00441">
    <property type="entry name" value="Acyl-CoA_dh_1"/>
    <property type="match status" value="1"/>
</dbReference>
<dbReference type="GO" id="GO:0003995">
    <property type="term" value="F:acyl-CoA dehydrogenase activity"/>
    <property type="evidence" value="ECO:0007669"/>
    <property type="project" value="InterPro"/>
</dbReference>
<evidence type="ECO:0000313" key="11">
    <source>
        <dbReference type="Proteomes" id="UP000199055"/>
    </source>
</evidence>
<dbReference type="Proteomes" id="UP000199055">
    <property type="component" value="Unassembled WGS sequence"/>
</dbReference>
<dbReference type="InterPro" id="IPR006089">
    <property type="entry name" value="Acyl-CoA_DH_CS"/>
</dbReference>
<dbReference type="PROSITE" id="PS00073">
    <property type="entry name" value="ACYL_COA_DH_2"/>
    <property type="match status" value="1"/>
</dbReference>
<evidence type="ECO:0000256" key="6">
    <source>
        <dbReference type="SAM" id="MobiDB-lite"/>
    </source>
</evidence>
<feature type="compositionally biased region" description="Basic and acidic residues" evidence="6">
    <location>
        <begin position="53"/>
        <end position="70"/>
    </location>
</feature>
<organism evidence="10 11">
    <name type="scientific">Streptomyces radiopugnans</name>
    <dbReference type="NCBI Taxonomy" id="403935"/>
    <lineage>
        <taxon>Bacteria</taxon>
        <taxon>Bacillati</taxon>
        <taxon>Actinomycetota</taxon>
        <taxon>Actinomycetes</taxon>
        <taxon>Kitasatosporales</taxon>
        <taxon>Streptomycetaceae</taxon>
        <taxon>Streptomyces</taxon>
    </lineage>
</organism>
<proteinExistence type="inferred from homology"/>
<keyword evidence="4 5" id="KW-0274">FAD</keyword>
<dbReference type="InterPro" id="IPR009100">
    <property type="entry name" value="AcylCoA_DH/oxidase_NM_dom_sf"/>
</dbReference>
<feature type="region of interest" description="Disordered" evidence="6">
    <location>
        <begin position="48"/>
        <end position="70"/>
    </location>
</feature>
<dbReference type="InterPro" id="IPR052904">
    <property type="entry name" value="Acyl-CoA_dehydrogenase-like"/>
</dbReference>
<evidence type="ECO:0000313" key="10">
    <source>
        <dbReference type="EMBL" id="SEP84581.1"/>
    </source>
</evidence>
<dbReference type="AlphaFoldDB" id="A0A1H9B797"/>
<dbReference type="Gene3D" id="6.10.250.600">
    <property type="match status" value="1"/>
</dbReference>
<evidence type="ECO:0000256" key="4">
    <source>
        <dbReference type="ARBA" id="ARBA00022827"/>
    </source>
</evidence>
<dbReference type="InterPro" id="IPR036250">
    <property type="entry name" value="AcylCo_DH-like_C"/>
</dbReference>
<reference evidence="10 11" key="1">
    <citation type="submission" date="2016-10" db="EMBL/GenBank/DDBJ databases">
        <authorList>
            <person name="de Groot N.N."/>
        </authorList>
    </citation>
    <scope>NUCLEOTIDE SEQUENCE [LARGE SCALE GENOMIC DNA]</scope>
    <source>
        <strain evidence="10 11">CGMCC 4.3519</strain>
    </source>
</reference>
<sequence length="545" mass="57948">MSATHEVINQPPPLTGFTAADDPAVFEALRRHGAQWGEAEVRELGALAGAPEVQDRARAAEETPPRLRTHDRYGHRVDEVEFHPAWHHLMATAVEHGLHAAPWADPRPGAHLVRAAKFHLWSQAEAGHGCPVSMTYAAVPALRAQPELAAVYEPLLTARSYDFGLRPPLGKSGLIAGMSMTEKQGGSDVRANTTEAVPAGDGGYRLTGHKWFTSAPMSDVFLVLAQAPEGLTCFLLPRVLPDGTRNAMHLQRLKDKLGNRSNASAEVEYDGAVAWPVGEAGRGVRTIVEMVNMTRLDCVLGTAAGMRAGLRQALHHTAHRRAFGARLADQPLMRSVLADLAIESEAATTLGLRLAAAVDAAHAGDEAEAAFRRLALAVSKYWVCKRGSTHAAEALECLGGNGYVEESGMPRLYREAPLLSIWEGSGNVAALDVLRALAREPAGLDAVLAEVDAASGADARLDAAAAGVRAMLPELKDPVGAQLRARAFAERLALVLQGSLLVRHSHPAVADAFCASRLGGDWGYAFGTLPAGADLGAILERARTR</sequence>
<feature type="domain" description="Acyl-CoA dehydrogenase/oxidase C-terminal" evidence="7">
    <location>
        <begin position="281"/>
        <end position="437"/>
    </location>
</feature>
<evidence type="ECO:0000259" key="9">
    <source>
        <dbReference type="Pfam" id="PF18158"/>
    </source>
</evidence>
<dbReference type="Pfam" id="PF02770">
    <property type="entry name" value="Acyl-CoA_dh_M"/>
    <property type="match status" value="1"/>
</dbReference>
<dbReference type="InterPro" id="IPR006091">
    <property type="entry name" value="Acyl-CoA_Oxase/DH_mid-dom"/>
</dbReference>
<keyword evidence="5" id="KW-0560">Oxidoreductase</keyword>
<evidence type="ECO:0000256" key="2">
    <source>
        <dbReference type="ARBA" id="ARBA00009347"/>
    </source>
</evidence>
<dbReference type="Pfam" id="PF18158">
    <property type="entry name" value="AidB_N"/>
    <property type="match status" value="1"/>
</dbReference>
<evidence type="ECO:0000256" key="1">
    <source>
        <dbReference type="ARBA" id="ARBA00001974"/>
    </source>
</evidence>
<dbReference type="PANTHER" id="PTHR42707">
    <property type="entry name" value="ACYL-COA DEHYDROGENASE"/>
    <property type="match status" value="1"/>
</dbReference>
<keyword evidence="11" id="KW-1185">Reference proteome</keyword>
<evidence type="ECO:0000259" key="7">
    <source>
        <dbReference type="Pfam" id="PF00441"/>
    </source>
</evidence>
<comment type="cofactor">
    <cofactor evidence="1 5">
        <name>FAD</name>
        <dbReference type="ChEBI" id="CHEBI:57692"/>
    </cofactor>
</comment>
<gene>
    <name evidence="10" type="ORF">SAMN05216481_102214</name>
</gene>
<evidence type="ECO:0000256" key="5">
    <source>
        <dbReference type="RuleBase" id="RU362125"/>
    </source>
</evidence>
<protein>
    <submittedName>
        <fullName evidence="10">Putative acyl-CoA dehydrogenase</fullName>
    </submittedName>
</protein>
<dbReference type="Gene3D" id="1.20.140.10">
    <property type="entry name" value="Butyryl-CoA Dehydrogenase, subunit A, domain 3"/>
    <property type="match status" value="1"/>
</dbReference>
<name>A0A1H9B797_9ACTN</name>
<dbReference type="SUPFAM" id="SSF56645">
    <property type="entry name" value="Acyl-CoA dehydrogenase NM domain-like"/>
    <property type="match status" value="1"/>
</dbReference>
<dbReference type="PANTHER" id="PTHR42707:SF3">
    <property type="entry name" value="ACYL-COA DEHYDROGENASE AIDB-RELATED"/>
    <property type="match status" value="1"/>
</dbReference>
<dbReference type="EMBL" id="FOET01000002">
    <property type="protein sequence ID" value="SEP84581.1"/>
    <property type="molecule type" value="Genomic_DNA"/>
</dbReference>
<dbReference type="RefSeq" id="WP_093656176.1">
    <property type="nucleotide sequence ID" value="NZ_FOET01000002.1"/>
</dbReference>
<evidence type="ECO:0000259" key="8">
    <source>
        <dbReference type="Pfam" id="PF02770"/>
    </source>
</evidence>
<feature type="domain" description="Acyl-CoA oxidase/dehydrogenase middle" evidence="8">
    <location>
        <begin position="178"/>
        <end position="270"/>
    </location>
</feature>
<keyword evidence="3 5" id="KW-0285">Flavoprotein</keyword>